<evidence type="ECO:0000256" key="2">
    <source>
        <dbReference type="RuleBase" id="RU000682"/>
    </source>
</evidence>
<evidence type="ECO:0000313" key="6">
    <source>
        <dbReference type="EMBL" id="CAF0723591.1"/>
    </source>
</evidence>
<comment type="subcellular location">
    <subcellularLocation>
        <location evidence="1 2">Nucleus</location>
    </subcellularLocation>
</comment>
<dbReference type="SMART" id="SM00389">
    <property type="entry name" value="HOX"/>
    <property type="match status" value="1"/>
</dbReference>
<dbReference type="SUPFAM" id="SSF46689">
    <property type="entry name" value="Homeodomain-like"/>
    <property type="match status" value="1"/>
</dbReference>
<feature type="domain" description="Homeobox" evidence="5">
    <location>
        <begin position="124"/>
        <end position="178"/>
    </location>
</feature>
<feature type="region of interest" description="Disordered" evidence="4">
    <location>
        <begin position="96"/>
        <end position="124"/>
    </location>
</feature>
<dbReference type="Pfam" id="PF00046">
    <property type="entry name" value="Homeodomain"/>
    <property type="match status" value="1"/>
</dbReference>
<proteinExistence type="predicted"/>
<dbReference type="InterPro" id="IPR001356">
    <property type="entry name" value="HD"/>
</dbReference>
<evidence type="ECO:0000313" key="9">
    <source>
        <dbReference type="Proteomes" id="UP000663832"/>
    </source>
</evidence>
<organism evidence="7 9">
    <name type="scientific">Adineta steineri</name>
    <dbReference type="NCBI Taxonomy" id="433720"/>
    <lineage>
        <taxon>Eukaryota</taxon>
        <taxon>Metazoa</taxon>
        <taxon>Spiralia</taxon>
        <taxon>Gnathifera</taxon>
        <taxon>Rotifera</taxon>
        <taxon>Eurotatoria</taxon>
        <taxon>Bdelloidea</taxon>
        <taxon>Adinetida</taxon>
        <taxon>Adinetidae</taxon>
        <taxon>Adineta</taxon>
    </lineage>
</organism>
<keyword evidence="1 2" id="KW-0539">Nucleus</keyword>
<dbReference type="EMBL" id="CAJNOM010000024">
    <property type="protein sequence ID" value="CAF0835678.1"/>
    <property type="molecule type" value="Genomic_DNA"/>
</dbReference>
<dbReference type="PROSITE" id="PS50071">
    <property type="entry name" value="HOMEOBOX_2"/>
    <property type="match status" value="1"/>
</dbReference>
<feature type="DNA-binding region" description="Homeobox" evidence="1">
    <location>
        <begin position="126"/>
        <end position="179"/>
    </location>
</feature>
<evidence type="ECO:0000256" key="3">
    <source>
        <dbReference type="SAM" id="Coils"/>
    </source>
</evidence>
<gene>
    <name evidence="6" type="ORF">BJG266_LOCUS558</name>
    <name evidence="7" type="ORF">QVE165_LOCUS1750</name>
    <name evidence="8" type="ORF">QVE165_LOCUS6031</name>
</gene>
<feature type="compositionally biased region" description="Low complexity" evidence="4">
    <location>
        <begin position="108"/>
        <end position="119"/>
    </location>
</feature>
<keyword evidence="9" id="KW-1185">Reference proteome</keyword>
<dbReference type="Proteomes" id="UP000663832">
    <property type="component" value="Unassembled WGS sequence"/>
</dbReference>
<name>A0A813PT37_9BILA</name>
<dbReference type="GO" id="GO:0005634">
    <property type="term" value="C:nucleus"/>
    <property type="evidence" value="ECO:0007669"/>
    <property type="project" value="UniProtKB-SubCell"/>
</dbReference>
<evidence type="ECO:0000256" key="4">
    <source>
        <dbReference type="SAM" id="MobiDB-lite"/>
    </source>
</evidence>
<dbReference type="GO" id="GO:0003677">
    <property type="term" value="F:DNA binding"/>
    <property type="evidence" value="ECO:0007669"/>
    <property type="project" value="UniProtKB-UniRule"/>
</dbReference>
<protein>
    <recommendedName>
        <fullName evidence="5">Homeobox domain-containing protein</fullName>
    </recommendedName>
</protein>
<dbReference type="Gene3D" id="1.10.10.60">
    <property type="entry name" value="Homeodomain-like"/>
    <property type="match status" value="1"/>
</dbReference>
<dbReference type="AlphaFoldDB" id="A0A813PT37"/>
<comment type="caution">
    <text evidence="7">The sequence shown here is derived from an EMBL/GenBank/DDBJ whole genome shotgun (WGS) entry which is preliminary data.</text>
</comment>
<keyword evidence="1 2" id="KW-0238">DNA-binding</keyword>
<dbReference type="OrthoDB" id="4187154at2759"/>
<evidence type="ECO:0000313" key="7">
    <source>
        <dbReference type="EMBL" id="CAF0755498.1"/>
    </source>
</evidence>
<evidence type="ECO:0000259" key="5">
    <source>
        <dbReference type="PROSITE" id="PS50071"/>
    </source>
</evidence>
<dbReference type="CDD" id="cd00086">
    <property type="entry name" value="homeodomain"/>
    <property type="match status" value="1"/>
</dbReference>
<dbReference type="InterPro" id="IPR009057">
    <property type="entry name" value="Homeodomain-like_sf"/>
</dbReference>
<keyword evidence="1 2" id="KW-0371">Homeobox</keyword>
<sequence length="215" mass="24421">MQQSQSSSSSYMYPSSPTSDLSLYDSAYSSYVYSSPPPPSSSFHFSSCPYTNESFYMPSQTYPSYYSPTPYPMTQYSEPFASSTPVPISNVCLIPSIKDSQPRRRRQQQQQQSTTSSPSLCPARKRISDEAIEHLNAFYAMKKRPTEAEKDRLAMECNITLAQVNTWFNNARSRRGDTNPKLAQKLLKQQIDSLNNQVNLLQQRQQSSSSEHVSF</sequence>
<dbReference type="EMBL" id="CAJNOI010000001">
    <property type="protein sequence ID" value="CAF0723591.1"/>
    <property type="molecule type" value="Genomic_DNA"/>
</dbReference>
<feature type="coiled-coil region" evidence="3">
    <location>
        <begin position="184"/>
        <end position="211"/>
    </location>
</feature>
<evidence type="ECO:0000313" key="8">
    <source>
        <dbReference type="EMBL" id="CAF0835678.1"/>
    </source>
</evidence>
<evidence type="ECO:0000256" key="1">
    <source>
        <dbReference type="PROSITE-ProRule" id="PRU00108"/>
    </source>
</evidence>
<accession>A0A813PT37</accession>
<reference evidence="7" key="1">
    <citation type="submission" date="2021-02" db="EMBL/GenBank/DDBJ databases">
        <authorList>
            <person name="Nowell W R."/>
        </authorList>
    </citation>
    <scope>NUCLEOTIDE SEQUENCE</scope>
</reference>
<keyword evidence="3" id="KW-0175">Coiled coil</keyword>
<dbReference type="EMBL" id="CAJNOM010000005">
    <property type="protein sequence ID" value="CAF0755498.1"/>
    <property type="molecule type" value="Genomic_DNA"/>
</dbReference>
<dbReference type="Proteomes" id="UP000663877">
    <property type="component" value="Unassembled WGS sequence"/>
</dbReference>